<dbReference type="InterPro" id="IPR036390">
    <property type="entry name" value="WH_DNA-bd_sf"/>
</dbReference>
<dbReference type="PANTHER" id="PTHR11467">
    <property type="entry name" value="HISTONE H1"/>
    <property type="match status" value="1"/>
</dbReference>
<keyword evidence="3" id="KW-0539">Nucleus</keyword>
<protein>
    <recommendedName>
        <fullName evidence="5">H15 domain-containing protein</fullName>
    </recommendedName>
</protein>
<feature type="compositionally biased region" description="Low complexity" evidence="4">
    <location>
        <begin position="223"/>
        <end position="236"/>
    </location>
</feature>
<dbReference type="AlphaFoldDB" id="A0A921RP47"/>
<feature type="compositionally biased region" description="Low complexity" evidence="4">
    <location>
        <begin position="186"/>
        <end position="201"/>
    </location>
</feature>
<feature type="region of interest" description="Disordered" evidence="4">
    <location>
        <begin position="150"/>
        <end position="325"/>
    </location>
</feature>
<feature type="compositionally biased region" description="Low complexity" evidence="4">
    <location>
        <begin position="315"/>
        <end position="325"/>
    </location>
</feature>
<sequence>MAGEDGAAPPPPPPPLPSYPEMIVEAIRALGLEVSSNKTAISDYIRGRYGSSLPAQHNAFLTGHLARMKATGELAFLRNNYLVPDDKVEEEEEEASPLPTDGHKDPAAAAAEDSIDMFDPNSFFFDFEDDGLLAPPIVMDADADDIAVPDPAPVITADVNPVPTKRGRGRPPKPKDPVAEGSSGEPAAAPVVSADAAAMPVKRGRGRPPKPKNPVAEDAAPTAASVVSADANAVPVKRGRGRPPKPKDTITVATDRATSGMLSPRGRGRGRGRPPKKAKVAVEDPSGEPAAAPGVAADASAVPVKRGRGRPPKVRPAVVGAPSES</sequence>
<evidence type="ECO:0000259" key="5">
    <source>
        <dbReference type="PROSITE" id="PS51504"/>
    </source>
</evidence>
<proteinExistence type="predicted"/>
<gene>
    <name evidence="6" type="ORF">BDA96_02G207100</name>
</gene>
<feature type="region of interest" description="Disordered" evidence="4">
    <location>
        <begin position="87"/>
        <end position="109"/>
    </location>
</feature>
<dbReference type="OrthoDB" id="1110759at2759"/>
<comment type="subcellular location">
    <subcellularLocation>
        <location evidence="1">Nucleus</location>
    </subcellularLocation>
</comment>
<evidence type="ECO:0000256" key="2">
    <source>
        <dbReference type="ARBA" id="ARBA00023125"/>
    </source>
</evidence>
<dbReference type="GO" id="GO:0000786">
    <property type="term" value="C:nucleosome"/>
    <property type="evidence" value="ECO:0007669"/>
    <property type="project" value="InterPro"/>
</dbReference>
<dbReference type="PRINTS" id="PR00929">
    <property type="entry name" value="ATHOOK"/>
</dbReference>
<reference evidence="6" key="2">
    <citation type="submission" date="2020-10" db="EMBL/GenBank/DDBJ databases">
        <authorList>
            <person name="Cooper E.A."/>
            <person name="Brenton Z.W."/>
            <person name="Flinn B.S."/>
            <person name="Jenkins J."/>
            <person name="Shu S."/>
            <person name="Flowers D."/>
            <person name="Luo F."/>
            <person name="Wang Y."/>
            <person name="Xia P."/>
            <person name="Barry K."/>
            <person name="Daum C."/>
            <person name="Lipzen A."/>
            <person name="Yoshinaga Y."/>
            <person name="Schmutz J."/>
            <person name="Saski C."/>
            <person name="Vermerris W."/>
            <person name="Kresovich S."/>
        </authorList>
    </citation>
    <scope>NUCLEOTIDE SEQUENCE</scope>
</reference>
<evidence type="ECO:0000256" key="1">
    <source>
        <dbReference type="ARBA" id="ARBA00004123"/>
    </source>
</evidence>
<name>A0A921RP47_SORBI</name>
<dbReference type="InterPro" id="IPR017956">
    <property type="entry name" value="AT_hook_DNA-bd_motif"/>
</dbReference>
<evidence type="ECO:0000256" key="3">
    <source>
        <dbReference type="ARBA" id="ARBA00023242"/>
    </source>
</evidence>
<dbReference type="Proteomes" id="UP000807115">
    <property type="component" value="Chromosome 2"/>
</dbReference>
<accession>A0A921RP47</accession>
<dbReference type="SUPFAM" id="SSF46785">
    <property type="entry name" value="Winged helix' DNA-binding domain"/>
    <property type="match status" value="1"/>
</dbReference>
<dbReference type="Gramene" id="EER98875">
    <property type="protein sequence ID" value="EER98875"/>
    <property type="gene ID" value="SORBI_3002G196500"/>
</dbReference>
<dbReference type="PROSITE" id="PS51504">
    <property type="entry name" value="H15"/>
    <property type="match status" value="1"/>
</dbReference>
<dbReference type="EMBL" id="CM027681">
    <property type="protein sequence ID" value="KAG0543647.1"/>
    <property type="molecule type" value="Genomic_DNA"/>
</dbReference>
<organism evidence="6 7">
    <name type="scientific">Sorghum bicolor</name>
    <name type="common">Sorghum</name>
    <name type="synonym">Sorghum vulgare</name>
    <dbReference type="NCBI Taxonomy" id="4558"/>
    <lineage>
        <taxon>Eukaryota</taxon>
        <taxon>Viridiplantae</taxon>
        <taxon>Streptophyta</taxon>
        <taxon>Embryophyta</taxon>
        <taxon>Tracheophyta</taxon>
        <taxon>Spermatophyta</taxon>
        <taxon>Magnoliopsida</taxon>
        <taxon>Liliopsida</taxon>
        <taxon>Poales</taxon>
        <taxon>Poaceae</taxon>
        <taxon>PACMAD clade</taxon>
        <taxon>Panicoideae</taxon>
        <taxon>Andropogonodae</taxon>
        <taxon>Andropogoneae</taxon>
        <taxon>Sorghinae</taxon>
        <taxon>Sorghum</taxon>
    </lineage>
</organism>
<keyword evidence="2" id="KW-0238">DNA-binding</keyword>
<feature type="compositionally biased region" description="Basic residues" evidence="4">
    <location>
        <begin position="266"/>
        <end position="279"/>
    </location>
</feature>
<evidence type="ECO:0000313" key="7">
    <source>
        <dbReference type="Proteomes" id="UP000807115"/>
    </source>
</evidence>
<feature type="compositionally biased region" description="Low complexity" evidence="4">
    <location>
        <begin position="289"/>
        <end position="304"/>
    </location>
</feature>
<dbReference type="SMART" id="SM00526">
    <property type="entry name" value="H15"/>
    <property type="match status" value="1"/>
</dbReference>
<dbReference type="OMA" id="FARNNYF"/>
<reference evidence="6" key="1">
    <citation type="journal article" date="2019" name="BMC Genomics">
        <title>A new reference genome for Sorghum bicolor reveals high levels of sequence similarity between sweet and grain genotypes: implications for the genetics of sugar metabolism.</title>
        <authorList>
            <person name="Cooper E.A."/>
            <person name="Brenton Z.W."/>
            <person name="Flinn B.S."/>
            <person name="Jenkins J."/>
            <person name="Shu S."/>
            <person name="Flowers D."/>
            <person name="Luo F."/>
            <person name="Wang Y."/>
            <person name="Xia P."/>
            <person name="Barry K."/>
            <person name="Daum C."/>
            <person name="Lipzen A."/>
            <person name="Yoshinaga Y."/>
            <person name="Schmutz J."/>
            <person name="Saski C."/>
            <person name="Vermerris W."/>
            <person name="Kresovich S."/>
        </authorList>
    </citation>
    <scope>NUCLEOTIDE SEQUENCE</scope>
</reference>
<dbReference type="GO" id="GO:0005634">
    <property type="term" value="C:nucleus"/>
    <property type="evidence" value="ECO:0007669"/>
    <property type="project" value="UniProtKB-SubCell"/>
</dbReference>
<dbReference type="SMART" id="SM00384">
    <property type="entry name" value="AT_hook"/>
    <property type="match status" value="5"/>
</dbReference>
<dbReference type="KEGG" id="sbi:8056239"/>
<comment type="caution">
    <text evidence="6">The sequence shown here is derived from an EMBL/GenBank/DDBJ whole genome shotgun (WGS) entry which is preliminary data.</text>
</comment>
<evidence type="ECO:0000256" key="4">
    <source>
        <dbReference type="SAM" id="MobiDB-lite"/>
    </source>
</evidence>
<feature type="domain" description="H15" evidence="5">
    <location>
        <begin position="15"/>
        <end position="85"/>
    </location>
</feature>
<evidence type="ECO:0000313" key="6">
    <source>
        <dbReference type="EMBL" id="KAG0543647.1"/>
    </source>
</evidence>
<dbReference type="InterPro" id="IPR036388">
    <property type="entry name" value="WH-like_DNA-bd_sf"/>
</dbReference>
<dbReference type="Pfam" id="PF00538">
    <property type="entry name" value="Linker_histone"/>
    <property type="match status" value="1"/>
</dbReference>
<dbReference type="GO" id="GO:0003677">
    <property type="term" value="F:DNA binding"/>
    <property type="evidence" value="ECO:0007669"/>
    <property type="project" value="UniProtKB-KW"/>
</dbReference>
<dbReference type="PANTHER" id="PTHR11467:SF113">
    <property type="entry name" value="OS09G0402100 PROTEIN"/>
    <property type="match status" value="1"/>
</dbReference>
<dbReference type="GO" id="GO:0006334">
    <property type="term" value="P:nucleosome assembly"/>
    <property type="evidence" value="ECO:0007669"/>
    <property type="project" value="InterPro"/>
</dbReference>
<dbReference type="InterPro" id="IPR005818">
    <property type="entry name" value="Histone_H1/H5_H15"/>
</dbReference>
<dbReference type="Gene3D" id="1.10.10.10">
    <property type="entry name" value="Winged helix-like DNA-binding domain superfamily/Winged helix DNA-binding domain"/>
    <property type="match status" value="1"/>
</dbReference>